<organism evidence="1 2">
    <name type="scientific">Phytopseudomonas flavescens</name>
    <dbReference type="NCBI Taxonomy" id="29435"/>
    <lineage>
        <taxon>Bacteria</taxon>
        <taxon>Pseudomonadati</taxon>
        <taxon>Pseudomonadota</taxon>
        <taxon>Gammaproteobacteria</taxon>
        <taxon>Pseudomonadales</taxon>
        <taxon>Pseudomonadaceae</taxon>
        <taxon>Phytopseudomonas</taxon>
    </lineage>
</organism>
<accession>A0A1G8PRU9</accession>
<name>A0A1G8PRU9_9GAMM</name>
<evidence type="ECO:0000313" key="1">
    <source>
        <dbReference type="EMBL" id="SDI95068.1"/>
    </source>
</evidence>
<sequence>MHTSKILPRAYVSCLDEDDVLTVAVGDDPYAPESYFIIARLDEDDRCVDQCIGFQNEVTEYELAAAIQAVQLDSGSLSITLNEEASRRAGARRFRAELAPSTELPQLRAHLQAIFSGSMVTLTLP</sequence>
<dbReference type="AlphaFoldDB" id="A0A1G8PRU9"/>
<dbReference type="Proteomes" id="UP000198606">
    <property type="component" value="Unassembled WGS sequence"/>
</dbReference>
<dbReference type="STRING" id="29435.SAMN05216588_13039"/>
<protein>
    <recommendedName>
        <fullName evidence="3">Immunity protein 10</fullName>
    </recommendedName>
</protein>
<dbReference type="RefSeq" id="WP_084308679.1">
    <property type="nucleotide sequence ID" value="NZ_FNDG01000030.1"/>
</dbReference>
<gene>
    <name evidence="1" type="ORF">SAMN05216588_13039</name>
</gene>
<evidence type="ECO:0008006" key="3">
    <source>
        <dbReference type="Google" id="ProtNLM"/>
    </source>
</evidence>
<evidence type="ECO:0000313" key="2">
    <source>
        <dbReference type="Proteomes" id="UP000198606"/>
    </source>
</evidence>
<dbReference type="EMBL" id="FNDG01000030">
    <property type="protein sequence ID" value="SDI95068.1"/>
    <property type="molecule type" value="Genomic_DNA"/>
</dbReference>
<reference evidence="1 2" key="1">
    <citation type="submission" date="2016-10" db="EMBL/GenBank/DDBJ databases">
        <authorList>
            <person name="de Groot N.N."/>
        </authorList>
    </citation>
    <scope>NUCLEOTIDE SEQUENCE [LARGE SCALE GENOMIC DNA]</scope>
    <source>
        <strain evidence="1 2">LMG 18387</strain>
    </source>
</reference>
<proteinExistence type="predicted"/>